<keyword evidence="2" id="KW-1185">Reference proteome</keyword>
<sequence>MTMLIRSLNLRCPNLHRLKHRLPKLYRIFLVHSHLHKMCSQNLHRFTKLQWGIHLEPHNFYHLLYSHKAYRILLPNSARKSPYSNGIKIMLSKPACLPGKYQRLCYHAVRRSYPRGYLVQVQTFRDSSSARSVSLLARTGDLGEENSG</sequence>
<organism evidence="1 2">
    <name type="scientific">Patellaria atrata CBS 101060</name>
    <dbReference type="NCBI Taxonomy" id="1346257"/>
    <lineage>
        <taxon>Eukaryota</taxon>
        <taxon>Fungi</taxon>
        <taxon>Dikarya</taxon>
        <taxon>Ascomycota</taxon>
        <taxon>Pezizomycotina</taxon>
        <taxon>Dothideomycetes</taxon>
        <taxon>Dothideomycetes incertae sedis</taxon>
        <taxon>Patellariales</taxon>
        <taxon>Patellariaceae</taxon>
        <taxon>Patellaria</taxon>
    </lineage>
</organism>
<protein>
    <submittedName>
        <fullName evidence="1">Uncharacterized protein</fullName>
    </submittedName>
</protein>
<evidence type="ECO:0000313" key="2">
    <source>
        <dbReference type="Proteomes" id="UP000799429"/>
    </source>
</evidence>
<dbReference type="EMBL" id="MU006093">
    <property type="protein sequence ID" value="KAF2840070.1"/>
    <property type="molecule type" value="Genomic_DNA"/>
</dbReference>
<reference evidence="1" key="1">
    <citation type="journal article" date="2020" name="Stud. Mycol.">
        <title>101 Dothideomycetes genomes: a test case for predicting lifestyles and emergence of pathogens.</title>
        <authorList>
            <person name="Haridas S."/>
            <person name="Albert R."/>
            <person name="Binder M."/>
            <person name="Bloem J."/>
            <person name="Labutti K."/>
            <person name="Salamov A."/>
            <person name="Andreopoulos B."/>
            <person name="Baker S."/>
            <person name="Barry K."/>
            <person name="Bills G."/>
            <person name="Bluhm B."/>
            <person name="Cannon C."/>
            <person name="Castanera R."/>
            <person name="Culley D."/>
            <person name="Daum C."/>
            <person name="Ezra D."/>
            <person name="Gonzalez J."/>
            <person name="Henrissat B."/>
            <person name="Kuo A."/>
            <person name="Liang C."/>
            <person name="Lipzen A."/>
            <person name="Lutzoni F."/>
            <person name="Magnuson J."/>
            <person name="Mondo S."/>
            <person name="Nolan M."/>
            <person name="Ohm R."/>
            <person name="Pangilinan J."/>
            <person name="Park H.-J."/>
            <person name="Ramirez L."/>
            <person name="Alfaro M."/>
            <person name="Sun H."/>
            <person name="Tritt A."/>
            <person name="Yoshinaga Y."/>
            <person name="Zwiers L.-H."/>
            <person name="Turgeon B."/>
            <person name="Goodwin S."/>
            <person name="Spatafora J."/>
            <person name="Crous P."/>
            <person name="Grigoriev I."/>
        </authorList>
    </citation>
    <scope>NUCLEOTIDE SEQUENCE</scope>
    <source>
        <strain evidence="1">CBS 101060</strain>
    </source>
</reference>
<evidence type="ECO:0000313" key="1">
    <source>
        <dbReference type="EMBL" id="KAF2840070.1"/>
    </source>
</evidence>
<gene>
    <name evidence="1" type="ORF">M501DRAFT_674300</name>
</gene>
<name>A0A9P4SCG3_9PEZI</name>
<dbReference type="Proteomes" id="UP000799429">
    <property type="component" value="Unassembled WGS sequence"/>
</dbReference>
<comment type="caution">
    <text evidence="1">The sequence shown here is derived from an EMBL/GenBank/DDBJ whole genome shotgun (WGS) entry which is preliminary data.</text>
</comment>
<proteinExistence type="predicted"/>
<accession>A0A9P4SCG3</accession>
<dbReference type="AlphaFoldDB" id="A0A9P4SCG3"/>